<dbReference type="Pfam" id="PF10644">
    <property type="entry name" value="Misat_Tub_SegII"/>
    <property type="match status" value="1"/>
</dbReference>
<evidence type="ECO:0000313" key="9">
    <source>
        <dbReference type="Proteomes" id="UP000219338"/>
    </source>
</evidence>
<comment type="function">
    <text evidence="1">Involved in the partitioning of the mitochondrial organelle and mitochondrial DNA (mtDNA) inheritance.</text>
</comment>
<evidence type="ECO:0000313" key="8">
    <source>
        <dbReference type="EMBL" id="SJL14424.1"/>
    </source>
</evidence>
<gene>
    <name evidence="8" type="ORF">ARMOST_17881</name>
</gene>
<comment type="similarity">
    <text evidence="3">Belongs to the misato family.</text>
</comment>
<keyword evidence="4" id="KW-0496">Mitochondrion</keyword>
<evidence type="ECO:0000256" key="4">
    <source>
        <dbReference type="ARBA" id="ARBA00023128"/>
    </source>
</evidence>
<dbReference type="EMBL" id="FUEG01000023">
    <property type="protein sequence ID" value="SJL14424.1"/>
    <property type="molecule type" value="Genomic_DNA"/>
</dbReference>
<evidence type="ECO:0000256" key="5">
    <source>
        <dbReference type="SAM" id="MobiDB-lite"/>
    </source>
</evidence>
<dbReference type="InterPro" id="IPR013838">
    <property type="entry name" value="Beta-tubulin_BS"/>
</dbReference>
<dbReference type="PROSITE" id="PS00228">
    <property type="entry name" value="TUBULIN_B_AUTOREG"/>
    <property type="match status" value="1"/>
</dbReference>
<reference evidence="9" key="1">
    <citation type="journal article" date="2017" name="Nat. Ecol. Evol.">
        <title>Genome expansion and lineage-specific genetic innovations in the forest pathogenic fungi Armillaria.</title>
        <authorList>
            <person name="Sipos G."/>
            <person name="Prasanna A.N."/>
            <person name="Walter M.C."/>
            <person name="O'Connor E."/>
            <person name="Balint B."/>
            <person name="Krizsan K."/>
            <person name="Kiss B."/>
            <person name="Hess J."/>
            <person name="Varga T."/>
            <person name="Slot J."/>
            <person name="Riley R."/>
            <person name="Boka B."/>
            <person name="Rigling D."/>
            <person name="Barry K."/>
            <person name="Lee J."/>
            <person name="Mihaltcheva S."/>
            <person name="LaButti K."/>
            <person name="Lipzen A."/>
            <person name="Waldron R."/>
            <person name="Moloney N.M."/>
            <person name="Sperisen C."/>
            <person name="Kredics L."/>
            <person name="Vagvoelgyi C."/>
            <person name="Patrignani A."/>
            <person name="Fitzpatrick D."/>
            <person name="Nagy I."/>
            <person name="Doyle S."/>
            <person name="Anderson J.B."/>
            <person name="Grigoriev I.V."/>
            <person name="Gueldener U."/>
            <person name="Muensterkoetter M."/>
            <person name="Nagy L.G."/>
        </authorList>
    </citation>
    <scope>NUCLEOTIDE SEQUENCE [LARGE SCALE GENOMIC DNA]</scope>
    <source>
        <strain evidence="9">C18/9</strain>
    </source>
</reference>
<evidence type="ECO:0000259" key="7">
    <source>
        <dbReference type="Pfam" id="PF14881"/>
    </source>
</evidence>
<dbReference type="OrthoDB" id="271881at2759"/>
<dbReference type="InterPro" id="IPR036525">
    <property type="entry name" value="Tubulin/FtsZ_GTPase_sf"/>
</dbReference>
<evidence type="ECO:0000259" key="6">
    <source>
        <dbReference type="Pfam" id="PF10644"/>
    </source>
</evidence>
<dbReference type="Proteomes" id="UP000219338">
    <property type="component" value="Unassembled WGS sequence"/>
</dbReference>
<feature type="region of interest" description="Disordered" evidence="5">
    <location>
        <begin position="491"/>
        <end position="514"/>
    </location>
</feature>
<proteinExistence type="inferred from homology"/>
<dbReference type="PANTHER" id="PTHR13391:SF0">
    <property type="entry name" value="PROTEIN MISATO HOMOLOG 1"/>
    <property type="match status" value="1"/>
</dbReference>
<dbReference type="InterPro" id="IPR019605">
    <property type="entry name" value="Misato_II_tubulin-like"/>
</dbReference>
<dbReference type="InterPro" id="IPR029209">
    <property type="entry name" value="DML1/Misato_tubulin"/>
</dbReference>
<dbReference type="Pfam" id="PF14881">
    <property type="entry name" value="Tubulin_3"/>
    <property type="match status" value="1"/>
</dbReference>
<protein>
    <recommendedName>
        <fullName evidence="10">Tubulin nucleotide-binding domain-like protein</fullName>
    </recommendedName>
</protein>
<dbReference type="AlphaFoldDB" id="A0A284S088"/>
<name>A0A284S088_ARMOS</name>
<dbReference type="GO" id="GO:0005739">
    <property type="term" value="C:mitochondrion"/>
    <property type="evidence" value="ECO:0007669"/>
    <property type="project" value="UniProtKB-SubCell"/>
</dbReference>
<dbReference type="SUPFAM" id="SSF52490">
    <property type="entry name" value="Tubulin nucleotide-binding domain-like"/>
    <property type="match status" value="1"/>
</dbReference>
<comment type="subcellular location">
    <subcellularLocation>
        <location evidence="2">Mitochondrion</location>
    </subcellularLocation>
</comment>
<accession>A0A284S088</accession>
<dbReference type="InterPro" id="IPR049942">
    <property type="entry name" value="DML1/Misato"/>
</dbReference>
<dbReference type="STRING" id="47428.A0A284S088"/>
<dbReference type="Gene3D" id="3.40.50.1440">
    <property type="entry name" value="Tubulin/FtsZ, GTPase domain"/>
    <property type="match status" value="1"/>
</dbReference>
<dbReference type="GO" id="GO:0007005">
    <property type="term" value="P:mitochondrion organization"/>
    <property type="evidence" value="ECO:0007669"/>
    <property type="project" value="InterPro"/>
</dbReference>
<evidence type="ECO:0000256" key="3">
    <source>
        <dbReference type="ARBA" id="ARBA00008507"/>
    </source>
</evidence>
<evidence type="ECO:0008006" key="10">
    <source>
        <dbReference type="Google" id="ProtNLM"/>
    </source>
</evidence>
<evidence type="ECO:0000256" key="2">
    <source>
        <dbReference type="ARBA" id="ARBA00004173"/>
    </source>
</evidence>
<sequence length="514" mass="57350">MREILYIQAGPLANYVGTHFWNTQEAYLDDETGDAIQISHATSFGEQYSRQGELTYVPRLLAFDKKGNFGAAASSHVIHDALPNNSSVEGDVGAWDGGVLEYRQDLITPRKIDDEDSAEAPQGDGGRHRETIRYWSDFSRVYYARKSIQMVPQSLDWETTDGDWKQGEQYFRQFDEDVSLLEGSVRLSLEESGSVQGIQVLNDTASFGPFVHSLLTALHDDMLKIPCLAFPLLSNTNGWDIDVEDRRGARRLINDAIYLRGLSETASLTVPIQSPSAFTSTIPRLGQKFTPVMSQDDLYHTSGIISAHVESSTLPLRLTKTADDISSFCSQLNIRGSPYAEICGITDITSTEQDLKSNIFNFSNMERFDTRRQFSRRDVTRGFTTHSLGAYDQWSARSSLHDITHAPAYPAPPAFVPFLRPQSPLSWSRSGPTPVEMFSSVSTSSGTARMFADYAKFVDSTLRRRTLGVVSDEIDDLKELANDLWTVHDNFSTDDDEESLKPGPDSSLGEDEEL</sequence>
<evidence type="ECO:0000256" key="1">
    <source>
        <dbReference type="ARBA" id="ARBA00003757"/>
    </source>
</evidence>
<organism evidence="8 9">
    <name type="scientific">Armillaria ostoyae</name>
    <name type="common">Armillaria root rot fungus</name>
    <dbReference type="NCBI Taxonomy" id="47428"/>
    <lineage>
        <taxon>Eukaryota</taxon>
        <taxon>Fungi</taxon>
        <taxon>Dikarya</taxon>
        <taxon>Basidiomycota</taxon>
        <taxon>Agaricomycotina</taxon>
        <taxon>Agaricomycetes</taxon>
        <taxon>Agaricomycetidae</taxon>
        <taxon>Agaricales</taxon>
        <taxon>Marasmiineae</taxon>
        <taxon>Physalacriaceae</taxon>
        <taxon>Armillaria</taxon>
    </lineage>
</organism>
<feature type="domain" description="Misato Segment II tubulin-like" evidence="6">
    <location>
        <begin position="2"/>
        <end position="109"/>
    </location>
</feature>
<keyword evidence="9" id="KW-1185">Reference proteome</keyword>
<dbReference type="PANTHER" id="PTHR13391">
    <property type="entry name" value="MITOCHONDRIAL DISTRIBUTION REGULATOR MISATO"/>
    <property type="match status" value="1"/>
</dbReference>
<dbReference type="OMA" id="FVGSHIW"/>
<feature type="domain" description="DML1/Misato tubulin" evidence="7">
    <location>
        <begin position="129"/>
        <end position="318"/>
    </location>
</feature>